<dbReference type="EMBL" id="FMAJ01000032">
    <property type="protein sequence ID" value="SCB62101.1"/>
    <property type="molecule type" value="Genomic_DNA"/>
</dbReference>
<evidence type="ECO:0000313" key="2">
    <source>
        <dbReference type="Proteomes" id="UP000198723"/>
    </source>
</evidence>
<evidence type="ECO:0000313" key="1">
    <source>
        <dbReference type="EMBL" id="SCB62101.1"/>
    </source>
</evidence>
<dbReference type="Proteomes" id="UP000198723">
    <property type="component" value="Unassembled WGS sequence"/>
</dbReference>
<dbReference type="STRING" id="1138170.GA0061105_1329"/>
<protein>
    <submittedName>
        <fullName evidence="1">TIGR02646 family protein</fullName>
    </submittedName>
</protein>
<dbReference type="CDD" id="cd00085">
    <property type="entry name" value="HNHc"/>
    <property type="match status" value="1"/>
</dbReference>
<accession>A0A1C3YC91</accession>
<proteinExistence type="predicted"/>
<sequence length="351" mass="39718">MIRVVRVPAVSAEESLERIGRSGMSEREHALWHFGGVEPSRRPLPRRPDKAPNFTAYKCEAVKKALSGLFGTKCAYCESPYAHITAMEVEHFRPKGGYIDDDGKFRSPGYYWLAASYDNLLPSCIDCNRERKQFHWTKDGRRVLTKSGKANRFPMAPGTRRAKIPADLPKERPLLLNPCTDYPDQHLRFFADGFVEPAKTPQENRMPKGRATIDIYGLVRDALVSERRKWATLMEAAMQGVLTADRNLREHPQDPAMVSQRTNAENALSFFLRPDSPYLAMANAMEFTFRIVRAAARDYHLARTAWSHSKDAQDRAALVQRVAVLQQIMTDATLDLALVAKLFKQAGIPNL</sequence>
<gene>
    <name evidence="1" type="ORF">GA0061105_1329</name>
</gene>
<organism evidence="1 2">
    <name type="scientific">Rhizobium aethiopicum</name>
    <dbReference type="NCBI Taxonomy" id="1138170"/>
    <lineage>
        <taxon>Bacteria</taxon>
        <taxon>Pseudomonadati</taxon>
        <taxon>Pseudomonadota</taxon>
        <taxon>Alphaproteobacteria</taxon>
        <taxon>Hyphomicrobiales</taxon>
        <taxon>Rhizobiaceae</taxon>
        <taxon>Rhizobium/Agrobacterium group</taxon>
        <taxon>Rhizobium</taxon>
    </lineage>
</organism>
<dbReference type="InterPro" id="IPR003615">
    <property type="entry name" value="HNH_nuc"/>
</dbReference>
<reference evidence="1 2" key="1">
    <citation type="submission" date="2016-08" db="EMBL/GenBank/DDBJ databases">
        <authorList>
            <person name="Seilhamer J.J."/>
        </authorList>
    </citation>
    <scope>NUCLEOTIDE SEQUENCE [LARGE SCALE GENOMIC DNA]</scope>
    <source>
        <strain evidence="1 2">HBR26</strain>
    </source>
</reference>
<dbReference type="Gene3D" id="1.10.30.50">
    <property type="match status" value="1"/>
</dbReference>
<dbReference type="AlphaFoldDB" id="A0A1C3YC91"/>
<name>A0A1C3YC91_9HYPH</name>